<keyword evidence="1" id="KW-0732">Signal</keyword>
<feature type="signal peptide" evidence="1">
    <location>
        <begin position="1"/>
        <end position="20"/>
    </location>
</feature>
<name>A0A6G0X9J9_9STRA</name>
<sequence length="282" mass="31999">MVRSCLTVLAIFLSFPASNAANVDALEINPLSPTHGQYDLISVLPHNPEFFTEGLLFHNGMMLESTGLEGASYVREIGPEMNITKEFTFPSGLFGEGITVLNNKIYALTYKAKTGFVLDRDTFDLIDKFNFETTTGEGWGMTTDGHSLIVSDGSSWILYFDPATMQVQRKIQVLLNDEEVRNVNELEYINGELLANVWFTNNVLRIDPNTGRVKEVLNLDHLRNLEHHAKTMRGPLKRDAVMNGIAYNPENRHVYVTGKLWDSMFELDLNVPRHHIRRRSQP</sequence>
<dbReference type="Pfam" id="PF05096">
    <property type="entry name" value="Glu_cyclase_2"/>
    <property type="match status" value="1"/>
</dbReference>
<comment type="caution">
    <text evidence="2">The sequence shown here is derived from an EMBL/GenBank/DDBJ whole genome shotgun (WGS) entry which is preliminary data.</text>
</comment>
<gene>
    <name evidence="2" type="ORF">Ae201684_007125</name>
</gene>
<dbReference type="EMBL" id="VJMJ01000088">
    <property type="protein sequence ID" value="KAF0736676.1"/>
    <property type="molecule type" value="Genomic_DNA"/>
</dbReference>
<dbReference type="AlphaFoldDB" id="A0A6G0X9J9"/>
<dbReference type="PANTHER" id="PTHR31270:SF1">
    <property type="entry name" value="GLUTAMINYL-PEPTIDE CYCLOTRANSFERASE"/>
    <property type="match status" value="1"/>
</dbReference>
<dbReference type="SUPFAM" id="SSF50969">
    <property type="entry name" value="YVTN repeat-like/Quinoprotein amine dehydrogenase"/>
    <property type="match status" value="1"/>
</dbReference>
<reference evidence="2 3" key="1">
    <citation type="submission" date="2019-07" db="EMBL/GenBank/DDBJ databases">
        <title>Genomics analysis of Aphanomyces spp. identifies a new class of oomycete effector associated with host adaptation.</title>
        <authorList>
            <person name="Gaulin E."/>
        </authorList>
    </citation>
    <scope>NUCLEOTIDE SEQUENCE [LARGE SCALE GENOMIC DNA]</scope>
    <source>
        <strain evidence="2 3">ATCC 201684</strain>
    </source>
</reference>
<dbReference type="InterPro" id="IPR007788">
    <property type="entry name" value="QCT"/>
</dbReference>
<dbReference type="InterPro" id="IPR015943">
    <property type="entry name" value="WD40/YVTN_repeat-like_dom_sf"/>
</dbReference>
<dbReference type="Gene3D" id="2.130.10.10">
    <property type="entry name" value="YVTN repeat-like/Quinoprotein amine dehydrogenase"/>
    <property type="match status" value="1"/>
</dbReference>
<dbReference type="Proteomes" id="UP000481153">
    <property type="component" value="Unassembled WGS sequence"/>
</dbReference>
<dbReference type="GO" id="GO:0016603">
    <property type="term" value="F:glutaminyl-peptide cyclotransferase activity"/>
    <property type="evidence" value="ECO:0007669"/>
    <property type="project" value="InterPro"/>
</dbReference>
<accession>A0A6G0X9J9</accession>
<organism evidence="2 3">
    <name type="scientific">Aphanomyces euteiches</name>
    <dbReference type="NCBI Taxonomy" id="100861"/>
    <lineage>
        <taxon>Eukaryota</taxon>
        <taxon>Sar</taxon>
        <taxon>Stramenopiles</taxon>
        <taxon>Oomycota</taxon>
        <taxon>Saprolegniomycetes</taxon>
        <taxon>Saprolegniales</taxon>
        <taxon>Verrucalvaceae</taxon>
        <taxon>Aphanomyces</taxon>
    </lineage>
</organism>
<keyword evidence="3" id="KW-1185">Reference proteome</keyword>
<dbReference type="InterPro" id="IPR011044">
    <property type="entry name" value="Quino_amine_DH_bsu"/>
</dbReference>
<proteinExistence type="predicted"/>
<feature type="chain" id="PRO_5026271552" description="Glutamine cyclotransferase" evidence="1">
    <location>
        <begin position="21"/>
        <end position="282"/>
    </location>
</feature>
<evidence type="ECO:0000313" key="2">
    <source>
        <dbReference type="EMBL" id="KAF0736676.1"/>
    </source>
</evidence>
<evidence type="ECO:0000256" key="1">
    <source>
        <dbReference type="SAM" id="SignalP"/>
    </source>
</evidence>
<dbReference type="PANTHER" id="PTHR31270">
    <property type="entry name" value="GLUTAMINYL-PEPTIDE CYCLOTRANSFERASE"/>
    <property type="match status" value="1"/>
</dbReference>
<evidence type="ECO:0008006" key="4">
    <source>
        <dbReference type="Google" id="ProtNLM"/>
    </source>
</evidence>
<evidence type="ECO:0000313" key="3">
    <source>
        <dbReference type="Proteomes" id="UP000481153"/>
    </source>
</evidence>
<dbReference type="VEuPathDB" id="FungiDB:AeMF1_016927"/>
<protein>
    <recommendedName>
        <fullName evidence="4">Glutamine cyclotransferase</fullName>
    </recommendedName>
</protein>